<sequence>MLTGVNVLLLGGDARQLEIISKLCEHNATVSICGFEQKKELPEAAIPVELNRRAFSKLDALLLPAVGCDDDGYVHTVFSSESIRLTDELLAALPKSCVIYAGMAKPYLKELCARQQLQLVELFERDDIAIFNSIPTVEGALMMAIQHTDFTIHRSNSMVLGFGRTGISMARGLHALGSHVLVGVNRSEHYARAYEMGFEPFYTKDLEQYVMNIDLLFNTIPTMIITAQIIDRLQKSAVIIDLATKPGGTDFDYAELKEIKALLAPGLPGIVAPKTAGLILADCLSQLILEQTKRREL</sequence>
<evidence type="ECO:0000313" key="2">
    <source>
        <dbReference type="EMBL" id="MFC6331111.1"/>
    </source>
</evidence>
<feature type="domain" description="Dipicolinate synthase subunit A N-terminal" evidence="1">
    <location>
        <begin position="7"/>
        <end position="123"/>
    </location>
</feature>
<evidence type="ECO:0000259" key="1">
    <source>
        <dbReference type="Pfam" id="PF16924"/>
    </source>
</evidence>
<dbReference type="SUPFAM" id="SSF51735">
    <property type="entry name" value="NAD(P)-binding Rossmann-fold domains"/>
    <property type="match status" value="1"/>
</dbReference>
<dbReference type="InterPro" id="IPR014215">
    <property type="entry name" value="Dipicolinic_acid_synth_A"/>
</dbReference>
<gene>
    <name evidence="2" type="primary">dpsA</name>
    <name evidence="2" type="ORF">ACFP56_00635</name>
</gene>
<accession>A0ABW1UZS5</accession>
<proteinExistence type="predicted"/>
<dbReference type="EMBL" id="JBHSTE010000001">
    <property type="protein sequence ID" value="MFC6331111.1"/>
    <property type="molecule type" value="Genomic_DNA"/>
</dbReference>
<organism evidence="2 3">
    <name type="scientific">Paenibacillus septentrionalis</name>
    <dbReference type="NCBI Taxonomy" id="429342"/>
    <lineage>
        <taxon>Bacteria</taxon>
        <taxon>Bacillati</taxon>
        <taxon>Bacillota</taxon>
        <taxon>Bacilli</taxon>
        <taxon>Bacillales</taxon>
        <taxon>Paenibacillaceae</taxon>
        <taxon>Paenibacillus</taxon>
    </lineage>
</organism>
<comment type="caution">
    <text evidence="2">The sequence shown here is derived from an EMBL/GenBank/DDBJ whole genome shotgun (WGS) entry which is preliminary data.</text>
</comment>
<dbReference type="RefSeq" id="WP_379229996.1">
    <property type="nucleotide sequence ID" value="NZ_JBHSTE010000001.1"/>
</dbReference>
<dbReference type="Pfam" id="PF16924">
    <property type="entry name" value="DpaA_N"/>
    <property type="match status" value="1"/>
</dbReference>
<dbReference type="NCBIfam" id="TIGR02853">
    <property type="entry name" value="spore_dpaA"/>
    <property type="match status" value="1"/>
</dbReference>
<evidence type="ECO:0000313" key="3">
    <source>
        <dbReference type="Proteomes" id="UP001596233"/>
    </source>
</evidence>
<dbReference type="NCBIfam" id="NF006162">
    <property type="entry name" value="PRK08306.1"/>
    <property type="match status" value="1"/>
</dbReference>
<dbReference type="InterPro" id="IPR036291">
    <property type="entry name" value="NAD(P)-bd_dom_sf"/>
</dbReference>
<name>A0ABW1UZS5_9BACL</name>
<reference evidence="3" key="1">
    <citation type="journal article" date="2019" name="Int. J. Syst. Evol. Microbiol.">
        <title>The Global Catalogue of Microorganisms (GCM) 10K type strain sequencing project: providing services to taxonomists for standard genome sequencing and annotation.</title>
        <authorList>
            <consortium name="The Broad Institute Genomics Platform"/>
            <consortium name="The Broad Institute Genome Sequencing Center for Infectious Disease"/>
            <person name="Wu L."/>
            <person name="Ma J."/>
        </authorList>
    </citation>
    <scope>NUCLEOTIDE SEQUENCE [LARGE SCALE GENOMIC DNA]</scope>
    <source>
        <strain evidence="3">PCU 280</strain>
    </source>
</reference>
<keyword evidence="3" id="KW-1185">Reference proteome</keyword>
<protein>
    <submittedName>
        <fullName evidence="2">Dipicolinate synthase subunit DpsA</fullName>
    </submittedName>
</protein>
<dbReference type="InterPro" id="IPR031629">
    <property type="entry name" value="DpaA_N"/>
</dbReference>
<dbReference type="Proteomes" id="UP001596233">
    <property type="component" value="Unassembled WGS sequence"/>
</dbReference>
<dbReference type="Gene3D" id="3.40.50.720">
    <property type="entry name" value="NAD(P)-binding Rossmann-like Domain"/>
    <property type="match status" value="2"/>
</dbReference>